<feature type="region of interest" description="Disordered" evidence="6">
    <location>
        <begin position="630"/>
        <end position="696"/>
    </location>
</feature>
<feature type="compositionally biased region" description="Acidic residues" evidence="6">
    <location>
        <begin position="287"/>
        <end position="296"/>
    </location>
</feature>
<evidence type="ECO:0000313" key="10">
    <source>
        <dbReference type="EMBL" id="KAB8166437.1"/>
    </source>
</evidence>
<evidence type="ECO:0000256" key="4">
    <source>
        <dbReference type="ARBA" id="ARBA00023125"/>
    </source>
</evidence>
<dbReference type="SUPFAM" id="SSF46894">
    <property type="entry name" value="C-terminal effector domain of the bipartite response regulators"/>
    <property type="match status" value="1"/>
</dbReference>
<dbReference type="GO" id="GO:0006355">
    <property type="term" value="P:regulation of DNA-templated transcription"/>
    <property type="evidence" value="ECO:0007669"/>
    <property type="project" value="InterPro"/>
</dbReference>
<dbReference type="AlphaFoldDB" id="A0A5N6AC92"/>
<reference evidence="10" key="1">
    <citation type="submission" date="2019-10" db="EMBL/GenBank/DDBJ databases">
        <title>Nonomuraea sp. nov., isolated from Phyllanthus amarus.</title>
        <authorList>
            <person name="Klykleung N."/>
            <person name="Tanasupawat S."/>
        </authorList>
    </citation>
    <scope>NUCLEOTIDE SEQUENCE [LARGE SCALE GENOMIC DNA]</scope>
    <source>
        <strain evidence="10">3MP-10</strain>
    </source>
</reference>
<feature type="domain" description="Bacterial transcriptional activator" evidence="9">
    <location>
        <begin position="799"/>
        <end position="937"/>
    </location>
</feature>
<feature type="compositionally biased region" description="Pro residues" evidence="6">
    <location>
        <begin position="299"/>
        <end position="314"/>
    </location>
</feature>
<keyword evidence="2" id="KW-0902">Two-component regulatory system</keyword>
<evidence type="ECO:0000256" key="7">
    <source>
        <dbReference type="SAM" id="Phobius"/>
    </source>
</evidence>
<evidence type="ECO:0000256" key="5">
    <source>
        <dbReference type="ARBA" id="ARBA00023163"/>
    </source>
</evidence>
<dbReference type="PANTHER" id="PTHR35807">
    <property type="entry name" value="TRANSCRIPTIONAL REGULATOR REDD-RELATED"/>
    <property type="match status" value="1"/>
</dbReference>
<dbReference type="PANTHER" id="PTHR35807:SF1">
    <property type="entry name" value="TRANSCRIPTIONAL REGULATOR REDD"/>
    <property type="match status" value="1"/>
</dbReference>
<gene>
    <name evidence="10" type="ORF">FH607_011470</name>
</gene>
<keyword evidence="7" id="KW-0472">Membrane</keyword>
<feature type="region of interest" description="Disordered" evidence="6">
    <location>
        <begin position="235"/>
        <end position="328"/>
    </location>
</feature>
<dbReference type="Proteomes" id="UP000314251">
    <property type="component" value="Unassembled WGS sequence"/>
</dbReference>
<feature type="compositionally biased region" description="Basic and acidic residues" evidence="6">
    <location>
        <begin position="235"/>
        <end position="245"/>
    </location>
</feature>
<evidence type="ECO:0000259" key="8">
    <source>
        <dbReference type="SMART" id="SM00862"/>
    </source>
</evidence>
<proteinExistence type="inferred from homology"/>
<protein>
    <recommendedName>
        <fullName evidence="12">Bacterial transcriptional activator domain-containing protein</fullName>
    </recommendedName>
</protein>
<dbReference type="InterPro" id="IPR011990">
    <property type="entry name" value="TPR-like_helical_dom_sf"/>
</dbReference>
<keyword evidence="5" id="KW-0804">Transcription</keyword>
<dbReference type="Gene3D" id="3.10.350.10">
    <property type="entry name" value="LysM domain"/>
    <property type="match status" value="1"/>
</dbReference>
<evidence type="ECO:0000256" key="3">
    <source>
        <dbReference type="ARBA" id="ARBA00023015"/>
    </source>
</evidence>
<organism evidence="10 11">
    <name type="scientific">Streptomyces mimosae</name>
    <dbReference type="NCBI Taxonomy" id="2586635"/>
    <lineage>
        <taxon>Bacteria</taxon>
        <taxon>Bacillati</taxon>
        <taxon>Actinomycetota</taxon>
        <taxon>Actinomycetes</taxon>
        <taxon>Kitasatosporales</taxon>
        <taxon>Streptomycetaceae</taxon>
        <taxon>Streptomyces</taxon>
    </lineage>
</organism>
<comment type="similarity">
    <text evidence="1">Belongs to the AfsR/DnrI/RedD regulatory family.</text>
</comment>
<feature type="domain" description="OmpR/PhoB-type" evidence="8">
    <location>
        <begin position="718"/>
        <end position="792"/>
    </location>
</feature>
<keyword evidence="11" id="KW-1185">Reference proteome</keyword>
<comment type="caution">
    <text evidence="10">The sequence shown here is derived from an EMBL/GenBank/DDBJ whole genome shotgun (WGS) entry which is preliminary data.</text>
</comment>
<dbReference type="InterPro" id="IPR036388">
    <property type="entry name" value="WH-like_DNA-bd_sf"/>
</dbReference>
<keyword evidence="3" id="KW-0805">Transcription regulation</keyword>
<evidence type="ECO:0000313" key="11">
    <source>
        <dbReference type="Proteomes" id="UP000314251"/>
    </source>
</evidence>
<dbReference type="InterPro" id="IPR005158">
    <property type="entry name" value="BTAD"/>
</dbReference>
<feature type="compositionally biased region" description="Basic and acidic residues" evidence="6">
    <location>
        <begin position="262"/>
        <end position="279"/>
    </location>
</feature>
<evidence type="ECO:0000256" key="2">
    <source>
        <dbReference type="ARBA" id="ARBA00023012"/>
    </source>
</evidence>
<evidence type="ECO:0000256" key="6">
    <source>
        <dbReference type="SAM" id="MobiDB-lite"/>
    </source>
</evidence>
<name>A0A5N6AC92_9ACTN</name>
<keyword evidence="7" id="KW-0812">Transmembrane</keyword>
<dbReference type="GO" id="GO:0000160">
    <property type="term" value="P:phosphorelay signal transduction system"/>
    <property type="evidence" value="ECO:0007669"/>
    <property type="project" value="UniProtKB-KW"/>
</dbReference>
<dbReference type="SUPFAM" id="SSF48452">
    <property type="entry name" value="TPR-like"/>
    <property type="match status" value="1"/>
</dbReference>
<dbReference type="InterPro" id="IPR001867">
    <property type="entry name" value="OmpR/PhoB-type_DNA-bd"/>
</dbReference>
<keyword evidence="4" id="KW-0238">DNA-binding</keyword>
<dbReference type="OrthoDB" id="8444614at2"/>
<feature type="transmembrane region" description="Helical" evidence="7">
    <location>
        <begin position="31"/>
        <end position="52"/>
    </location>
</feature>
<dbReference type="SMART" id="SM01043">
    <property type="entry name" value="BTAD"/>
    <property type="match status" value="1"/>
</dbReference>
<dbReference type="InterPro" id="IPR016032">
    <property type="entry name" value="Sig_transdc_resp-reg_C-effctor"/>
</dbReference>
<dbReference type="RefSeq" id="WP_139667560.1">
    <property type="nucleotide sequence ID" value="NZ_VDLY02000006.1"/>
</dbReference>
<dbReference type="InterPro" id="IPR036779">
    <property type="entry name" value="LysM_dom_sf"/>
</dbReference>
<dbReference type="InterPro" id="IPR051677">
    <property type="entry name" value="AfsR-DnrI-RedD_regulator"/>
</dbReference>
<evidence type="ECO:0008006" key="12">
    <source>
        <dbReference type="Google" id="ProtNLM"/>
    </source>
</evidence>
<dbReference type="Gene3D" id="1.25.40.10">
    <property type="entry name" value="Tetratricopeptide repeat domain"/>
    <property type="match status" value="1"/>
</dbReference>
<dbReference type="Gene3D" id="1.10.10.10">
    <property type="entry name" value="Winged helix-like DNA-binding domain superfamily/Winged helix DNA-binding domain"/>
    <property type="match status" value="1"/>
</dbReference>
<evidence type="ECO:0000256" key="1">
    <source>
        <dbReference type="ARBA" id="ARBA00005820"/>
    </source>
</evidence>
<dbReference type="SMART" id="SM00862">
    <property type="entry name" value="Trans_reg_C"/>
    <property type="match status" value="1"/>
</dbReference>
<accession>A0A5N6AC92</accession>
<dbReference type="GO" id="GO:0003677">
    <property type="term" value="F:DNA binding"/>
    <property type="evidence" value="ECO:0007669"/>
    <property type="project" value="UniProtKB-KW"/>
</dbReference>
<keyword evidence="7" id="KW-1133">Transmembrane helix</keyword>
<dbReference type="EMBL" id="VDLY02000006">
    <property type="protein sequence ID" value="KAB8166437.1"/>
    <property type="molecule type" value="Genomic_DNA"/>
</dbReference>
<sequence>MPGTAHREARQPLRTRPTPRALRPLRLAARLLRSALAAVALAVLLAGVPWGLAHFIGWPLPTRIPSREELTTVLTTPLSTRDILRILACVLWPVWGLFTLDVARSARDAASTVPRPRLHRSPTHALAAALIGMLTLGPLAPAPRPAPATPAVLVTQPDPTGTEGRNAPAVSTVATSFLVRDTASATAQLDEPGTVTVLPPRDGVHDSLWRIADRALGDGARWPEIFTLNENRRQADGRSLTHPDLIRPGWVLNLPPDADPPTPEHPENEAGDDRERDQANEQAPPADPEEPSDEADAFPTPPPTTPAQPAPTEPAIPDAVEPEDDHGVVTPTGAFVGLGLAALTTAAWCTIRLRRRIRYRPGSPGQRPGEDPAMAPIVRTLRLAHERARPTSPAEGDDIELPPTTLAVPLPPAVPVSEAVLRDRARNLARDAAIDGRPAAGFRDGRAFALDLARLRGLGLTGPGTRPAARALLISLLADHHRPDAGEARLLVPAEDLALLLGPDAAGPPHPPRLHVTRDLGEALDVLESELLTRSRDEPGAIPAGELILLATPRQDAARRTQSVLENGSVLGLTGVLLGPWHPGATIRVREDGTVAAANHAVAEPLAADARLFTLPETDAQQLLQLLGQPTAPTTEPPAPRQLAPAGAAPPTGPSDADETAVGSALSPPLPSLARPEGAPNTGLGEKDPSGQHTASRALRLSVLGRTRITRQPDGAGATDIPLAPRHRDLLTFLALHPDGVHRDVLCAALWPEARRPHNAFHATVSQLRKALTGEDASLGNVIRHRDGHYSLETDIVAVDLWDVQRELADFRAETTEGQQAALGRIGDLYQGDLAADLASDWLDAPREALRRDILNAYSSLIRSLRSADPERALDLLERARRLDPYNESLYREIARLQDHLDQPDSIPRTLALLTTALAEIDEQPSPETLSFFESVRNSLPRRAHEPQ</sequence>
<evidence type="ECO:0000259" key="9">
    <source>
        <dbReference type="SMART" id="SM01043"/>
    </source>
</evidence>